<feature type="domain" description="HTH araC/xylS-type" evidence="4">
    <location>
        <begin position="186"/>
        <end position="284"/>
    </location>
</feature>
<dbReference type="PATRIC" id="fig|1382798.3.peg.1789"/>
<dbReference type="Pfam" id="PF12833">
    <property type="entry name" value="HTH_18"/>
    <property type="match status" value="1"/>
</dbReference>
<dbReference type="InterPro" id="IPR018062">
    <property type="entry name" value="HTH_AraC-typ_CS"/>
</dbReference>
<dbReference type="InterPro" id="IPR014710">
    <property type="entry name" value="RmlC-like_jellyroll"/>
</dbReference>
<evidence type="ECO:0000256" key="3">
    <source>
        <dbReference type="ARBA" id="ARBA00023163"/>
    </source>
</evidence>
<dbReference type="RefSeq" id="WP_044627609.1">
    <property type="nucleotide sequence ID" value="NZ_JTDV01000017.1"/>
</dbReference>
<keyword evidence="2" id="KW-0238">DNA-binding</keyword>
<dbReference type="SUPFAM" id="SSF51182">
    <property type="entry name" value="RmlC-like cupins"/>
    <property type="match status" value="1"/>
</dbReference>
<organism evidence="5 6">
    <name type="scientific">Neotamlana nanhaiensis</name>
    <dbReference type="NCBI Taxonomy" id="1382798"/>
    <lineage>
        <taxon>Bacteria</taxon>
        <taxon>Pseudomonadati</taxon>
        <taxon>Bacteroidota</taxon>
        <taxon>Flavobacteriia</taxon>
        <taxon>Flavobacteriales</taxon>
        <taxon>Flavobacteriaceae</taxon>
        <taxon>Neotamlana</taxon>
    </lineage>
</organism>
<evidence type="ECO:0000259" key="4">
    <source>
        <dbReference type="PROSITE" id="PS01124"/>
    </source>
</evidence>
<dbReference type="InterPro" id="IPR011051">
    <property type="entry name" value="RmlC_Cupin_sf"/>
</dbReference>
<evidence type="ECO:0000256" key="1">
    <source>
        <dbReference type="ARBA" id="ARBA00023015"/>
    </source>
</evidence>
<dbReference type="Proteomes" id="UP000032361">
    <property type="component" value="Unassembled WGS sequence"/>
</dbReference>
<dbReference type="PANTHER" id="PTHR43280">
    <property type="entry name" value="ARAC-FAMILY TRANSCRIPTIONAL REGULATOR"/>
    <property type="match status" value="1"/>
</dbReference>
<dbReference type="AlphaFoldDB" id="A0A0D7VWA9"/>
<dbReference type="OrthoDB" id="1410704at2"/>
<dbReference type="PROSITE" id="PS01124">
    <property type="entry name" value="HTH_ARAC_FAMILY_2"/>
    <property type="match status" value="1"/>
</dbReference>
<dbReference type="SUPFAM" id="SSF46689">
    <property type="entry name" value="Homeodomain-like"/>
    <property type="match status" value="2"/>
</dbReference>
<keyword evidence="1" id="KW-0805">Transcription regulation</keyword>
<dbReference type="InterPro" id="IPR009057">
    <property type="entry name" value="Homeodomain-like_sf"/>
</dbReference>
<dbReference type="GO" id="GO:0043565">
    <property type="term" value="F:sequence-specific DNA binding"/>
    <property type="evidence" value="ECO:0007669"/>
    <property type="project" value="InterPro"/>
</dbReference>
<evidence type="ECO:0000256" key="2">
    <source>
        <dbReference type="ARBA" id="ARBA00023125"/>
    </source>
</evidence>
<keyword evidence="3" id="KW-0804">Transcription</keyword>
<dbReference type="Gene3D" id="2.60.120.10">
    <property type="entry name" value="Jelly Rolls"/>
    <property type="match status" value="1"/>
</dbReference>
<dbReference type="STRING" id="1382798.PK35_16110"/>
<dbReference type="EMBL" id="JTDV01000017">
    <property type="protein sequence ID" value="KJD31165.1"/>
    <property type="molecule type" value="Genomic_DNA"/>
</dbReference>
<reference evidence="5 6" key="1">
    <citation type="journal article" date="2015" name="Antonie Van Leeuwenhoek">
        <title>Tamlana nanhaiensis sp. nov., isolated from surface seawater collected from the South China Sea.</title>
        <authorList>
            <person name="Liu X."/>
            <person name="Lai Q."/>
            <person name="Du Y."/>
            <person name="Li G."/>
            <person name="Sun F."/>
            <person name="Shao Z."/>
        </authorList>
    </citation>
    <scope>NUCLEOTIDE SEQUENCE [LARGE SCALE GENOMIC DNA]</scope>
    <source>
        <strain evidence="5 6">FHC16</strain>
    </source>
</reference>
<sequence>MKLHLLDRSSLNNSSFRARINEYPNFLKVWHYHPEMELVVVLKSEGTCFVGDKIEKFQPKDVVLLGENLPHMWQNDAKYFKPESTLTAKAIAVHFRKDFLGQYFFETPEMIHLLELFDRSKFGLKFINVSEALINDITNLLELEGFEKTITLLHILNKLAKHKQAIKLASQGYVSAFNVAKGEVLYNVQAYIFKNFNKDITLVDVAKIANMNSSAFSRYFKRVNRKTFSKYLTEIRVGYACKMLLEHKYNIAAVCYESGFKNISNFNRQFKTVMDCTPTQFKANYKTESSIE</sequence>
<dbReference type="InterPro" id="IPR018060">
    <property type="entry name" value="HTH_AraC"/>
</dbReference>
<dbReference type="GO" id="GO:0003700">
    <property type="term" value="F:DNA-binding transcription factor activity"/>
    <property type="evidence" value="ECO:0007669"/>
    <property type="project" value="InterPro"/>
</dbReference>
<dbReference type="PROSITE" id="PS00041">
    <property type="entry name" value="HTH_ARAC_FAMILY_1"/>
    <property type="match status" value="1"/>
</dbReference>
<dbReference type="Gene3D" id="1.10.10.60">
    <property type="entry name" value="Homeodomain-like"/>
    <property type="match status" value="2"/>
</dbReference>
<keyword evidence="6" id="KW-1185">Reference proteome</keyword>
<proteinExistence type="predicted"/>
<evidence type="ECO:0000313" key="6">
    <source>
        <dbReference type="Proteomes" id="UP000032361"/>
    </source>
</evidence>
<gene>
    <name evidence="5" type="ORF">PK35_16110</name>
</gene>
<protein>
    <submittedName>
        <fullName evidence="5">Transcriptional regulator</fullName>
    </submittedName>
</protein>
<dbReference type="PANTHER" id="PTHR43280:SF27">
    <property type="entry name" value="TRANSCRIPTIONAL REGULATOR MTLR"/>
    <property type="match status" value="1"/>
</dbReference>
<comment type="caution">
    <text evidence="5">The sequence shown here is derived from an EMBL/GenBank/DDBJ whole genome shotgun (WGS) entry which is preliminary data.</text>
</comment>
<evidence type="ECO:0000313" key="5">
    <source>
        <dbReference type="EMBL" id="KJD31165.1"/>
    </source>
</evidence>
<name>A0A0D7VWA9_9FLAO</name>
<accession>A0A0D7VWA9</accession>
<dbReference type="SMART" id="SM00342">
    <property type="entry name" value="HTH_ARAC"/>
    <property type="match status" value="1"/>
</dbReference>
<dbReference type="CDD" id="cd06976">
    <property type="entry name" value="cupin_MtlR-like_N"/>
    <property type="match status" value="1"/>
</dbReference>